<sequence length="92" mass="10481">MIAKKSNFKWCSGARHVKTWQKPEHDWVCSFCTECGSSLPGENDEERMYIPAGLICDKYLQGISVVHHLWTESQACWGKIGDDGKLHLKSIE</sequence>
<dbReference type="EMBL" id="AUXT01000161">
    <property type="protein sequence ID" value="KZN47021.1"/>
    <property type="molecule type" value="Genomic_DNA"/>
</dbReference>
<dbReference type="SUPFAM" id="SSF51316">
    <property type="entry name" value="Mss4-like"/>
    <property type="match status" value="1"/>
</dbReference>
<name>A0A167BXW4_9GAMM</name>
<organism evidence="1 2">
    <name type="scientific">Pseudoalteromonas luteoviolacea NCIMB 1942</name>
    <dbReference type="NCBI Taxonomy" id="1365253"/>
    <lineage>
        <taxon>Bacteria</taxon>
        <taxon>Pseudomonadati</taxon>
        <taxon>Pseudomonadota</taxon>
        <taxon>Gammaproteobacteria</taxon>
        <taxon>Alteromonadales</taxon>
        <taxon>Pseudoalteromonadaceae</taxon>
        <taxon>Pseudoalteromonas</taxon>
    </lineage>
</organism>
<protein>
    <submittedName>
        <fullName evidence="1">Uncharacterized protein</fullName>
    </submittedName>
</protein>
<gene>
    <name evidence="1" type="ORF">N482_02050</name>
</gene>
<proteinExistence type="predicted"/>
<dbReference type="InterPro" id="IPR011057">
    <property type="entry name" value="Mss4-like_sf"/>
</dbReference>
<comment type="caution">
    <text evidence="1">The sequence shown here is derived from an EMBL/GenBank/DDBJ whole genome shotgun (WGS) entry which is preliminary data.</text>
</comment>
<dbReference type="Proteomes" id="UP000076587">
    <property type="component" value="Unassembled WGS sequence"/>
</dbReference>
<evidence type="ECO:0000313" key="1">
    <source>
        <dbReference type="EMBL" id="KZN47021.1"/>
    </source>
</evidence>
<accession>A0A167BXW4</accession>
<reference evidence="1 2" key="1">
    <citation type="submission" date="2013-07" db="EMBL/GenBank/DDBJ databases">
        <title>Comparative Genomic and Metabolomic Analysis of Twelve Strains of Pseudoalteromonas luteoviolacea.</title>
        <authorList>
            <person name="Vynne N.G."/>
            <person name="Mansson M."/>
            <person name="Gram L."/>
        </authorList>
    </citation>
    <scope>NUCLEOTIDE SEQUENCE [LARGE SCALE GENOMIC DNA]</scope>
    <source>
        <strain evidence="1 2">NCIMB 1942</strain>
    </source>
</reference>
<dbReference type="AlphaFoldDB" id="A0A167BXW4"/>
<dbReference type="PATRIC" id="fig|1365253.3.peg.2646"/>
<dbReference type="Gene3D" id="2.170.150.70">
    <property type="match status" value="1"/>
</dbReference>
<evidence type="ECO:0000313" key="2">
    <source>
        <dbReference type="Proteomes" id="UP000076587"/>
    </source>
</evidence>